<feature type="coiled-coil region" evidence="2">
    <location>
        <begin position="259"/>
        <end position="286"/>
    </location>
</feature>
<name>A0ABT2SC43_9FIRM</name>
<evidence type="ECO:0000256" key="1">
    <source>
        <dbReference type="ARBA" id="ARBA00005541"/>
    </source>
</evidence>
<organism evidence="3 4">
    <name type="scientific">Roseburia amylophila</name>
    <dbReference type="NCBI Taxonomy" id="2981794"/>
    <lineage>
        <taxon>Bacteria</taxon>
        <taxon>Bacillati</taxon>
        <taxon>Bacillota</taxon>
        <taxon>Clostridia</taxon>
        <taxon>Lachnospirales</taxon>
        <taxon>Lachnospiraceae</taxon>
        <taxon>Roseburia</taxon>
    </lineage>
</organism>
<dbReference type="PANTHER" id="PTHR38432:SF1">
    <property type="entry name" value="TELA-LIKE PROTEIN SAOUHSC_01408"/>
    <property type="match status" value="1"/>
</dbReference>
<reference evidence="3 4" key="1">
    <citation type="journal article" date="2021" name="ISME Commun">
        <title>Automated analysis of genomic sequences facilitates high-throughput and comprehensive description of bacteria.</title>
        <authorList>
            <person name="Hitch T.C.A."/>
        </authorList>
    </citation>
    <scope>NUCLEOTIDE SEQUENCE [LARGE SCALE GENOMIC DNA]</scope>
    <source>
        <strain evidence="3 4">Sanger_19</strain>
    </source>
</reference>
<keyword evidence="2" id="KW-0175">Coiled coil</keyword>
<proteinExistence type="inferred from homology"/>
<dbReference type="EMBL" id="JAOQKI010000006">
    <property type="protein sequence ID" value="MCU6716630.1"/>
    <property type="molecule type" value="Genomic_DNA"/>
</dbReference>
<dbReference type="Pfam" id="PF05816">
    <property type="entry name" value="TelA"/>
    <property type="match status" value="1"/>
</dbReference>
<evidence type="ECO:0000256" key="2">
    <source>
        <dbReference type="SAM" id="Coils"/>
    </source>
</evidence>
<sequence length="292" mass="33546">MQKQYNGYCLVSESELQVGNQDSILLFGCTAQQQLRDFSKLISCQLFNENGDVEYLIHDILKKMDDFQGLIRKNTFFSIGKTDKKRSLLIKKYGEILVSIDKMEIALKLQEAQIVKELKLYEELSKNIVDVLSNLENTILYGKKVINQQSNVCDSKETENWYERLEKKIQDLEISHTVALQCQAQMELMLENNTKLVDKILGAVSGTIPIWRNQISILLGIERMSRNMMIQSKLAEITQSLVSRSKADKNNKEVSVEKLLQTNESLKKVIDEIDSVEKNNDDIRLEFSNLLG</sequence>
<keyword evidence="4" id="KW-1185">Reference proteome</keyword>
<dbReference type="InterPro" id="IPR008863">
    <property type="entry name" value="Toxic_anion-R_TelA"/>
</dbReference>
<evidence type="ECO:0000313" key="3">
    <source>
        <dbReference type="EMBL" id="MCU6716630.1"/>
    </source>
</evidence>
<comment type="caution">
    <text evidence="3">The sequence shown here is derived from an EMBL/GenBank/DDBJ whole genome shotgun (WGS) entry which is preliminary data.</text>
</comment>
<dbReference type="PANTHER" id="PTHR38432">
    <property type="entry name" value="TELA-LIKE PROTEIN SAOUHSC_01408"/>
    <property type="match status" value="1"/>
</dbReference>
<dbReference type="RefSeq" id="WP_262623559.1">
    <property type="nucleotide sequence ID" value="NZ_JAOQKI010000006.1"/>
</dbReference>
<gene>
    <name evidence="3" type="ORF">OCV43_04975</name>
</gene>
<evidence type="ECO:0000313" key="4">
    <source>
        <dbReference type="Proteomes" id="UP001209666"/>
    </source>
</evidence>
<comment type="similarity">
    <text evidence="1">Belongs to the TelA family.</text>
</comment>
<dbReference type="Proteomes" id="UP001209666">
    <property type="component" value="Unassembled WGS sequence"/>
</dbReference>
<accession>A0ABT2SC43</accession>
<protein>
    <submittedName>
        <fullName evidence="3">Toxic anion resistance protein</fullName>
    </submittedName>
</protein>